<evidence type="ECO:0000256" key="1">
    <source>
        <dbReference type="ARBA" id="ARBA00004442"/>
    </source>
</evidence>
<keyword evidence="11" id="KW-1185">Reference proteome</keyword>
<evidence type="ECO:0000259" key="9">
    <source>
        <dbReference type="SMART" id="SM00965"/>
    </source>
</evidence>
<keyword evidence="10" id="KW-0675">Receptor</keyword>
<keyword evidence="3" id="KW-0406">Ion transport</keyword>
<dbReference type="RefSeq" id="WP_249749818.1">
    <property type="nucleotide sequence ID" value="NZ_CP097298.1"/>
</dbReference>
<dbReference type="InterPro" id="IPR000531">
    <property type="entry name" value="Beta-barrel_TonB"/>
</dbReference>
<evidence type="ECO:0000256" key="5">
    <source>
        <dbReference type="ARBA" id="ARBA00023136"/>
    </source>
</evidence>
<evidence type="ECO:0000256" key="3">
    <source>
        <dbReference type="ARBA" id="ARBA00022496"/>
    </source>
</evidence>
<organism evidence="10 11">
    <name type="scientific">Brevundimonas albigilva</name>
    <dbReference type="NCBI Taxonomy" id="1312364"/>
    <lineage>
        <taxon>Bacteria</taxon>
        <taxon>Pseudomonadati</taxon>
        <taxon>Pseudomonadota</taxon>
        <taxon>Alphaproteobacteria</taxon>
        <taxon>Caulobacterales</taxon>
        <taxon>Caulobacteraceae</taxon>
        <taxon>Brevundimonas</taxon>
    </lineage>
</organism>
<dbReference type="Gene3D" id="3.55.50.30">
    <property type="match status" value="1"/>
</dbReference>
<dbReference type="InterPro" id="IPR036942">
    <property type="entry name" value="Beta-barrel_TonB_sf"/>
</dbReference>
<keyword evidence="5 7" id="KW-0472">Membrane</keyword>
<dbReference type="NCBIfam" id="TIGR01782">
    <property type="entry name" value="TonB-Xanth-Caul"/>
    <property type="match status" value="1"/>
</dbReference>
<keyword evidence="4" id="KW-0408">Iron</keyword>
<feature type="chain" id="PRO_5045739577" evidence="8">
    <location>
        <begin position="29"/>
        <end position="1000"/>
    </location>
</feature>
<gene>
    <name evidence="10" type="ORF">M8231_11810</name>
</gene>
<sequence>MKTDLTLRASAFALAAALAAAAPAVAVAQSPRQTFAIPAQDLSLALNDFSRATGLQVAAQPEVLRGRRSRAVEGRFTPAEALSRLTAASGVHARIVGRSVLVEAVAPTASAAPRVERTIMPRGATTPAAETALAQTAEVDDVVVTGFRASLNAARDLKREAVGAQDVIVADDIAAFPDLNLAESLQRVPGVAITRDAGEGRQISLRGLGPDFTRTQLNGMEVLGNTASGFDNRGSVSRTRSFDYSLFASELFNRVTVEKSYAAEQDEGGIGGTIALTTARPFDYAGSRLVLGAKAQTNSNTDSVTPRVIALASNRWDTGAGEFGALVSAAYTRNDVNEYGMRSWNWTKINVGTANIGPNVSAADRDRLVNATGLNRISAPQAVSPSTWYAERERVGVTGSLQWRPNARTDMSLDLMYGTLANTRDEYAQAPAGVNALTGNVTGTQRLNAVEIRGDSIVYADWSGVDMRNEHKHSEDETTFTQAVWNGAYQATDALRFNALVGYAKSEFEGPVFDKVFIQATNQSLTYDYRDGSPVAVTYGFDTTDPSLWGLMRADAREDFITSEYKTAELNGAWDFAPSSNLKFGVSHKDFQNDGWQRFNRVDWYNNPSRPAPVVEVIGYDSLLPYIVPNAVATFDRTGQLRDLTQANDRAGTNYALTEKTTAAFVQYELDTQVGSMPLKANAGVRYYSTDLTSAGTVATNAGLVPTTIESSYDGYLPAANLSLEVMPDMILRLGASRNISRPSLDDLRAAGSVSFTPFGGSVSAGNPNLEPFLADSVEASWEYYMGRSGYVALGVFYKKMDSFITAETASVRYGDIGYPLSLLGPDQTADTIYSFSRPVNGDGASIKGAEFAVQRDFDFLPGLFSNLGVSFNATYAEGETDAMVDGVRRTLALANLSKWSSNATLYYETDVWGARVSSAYRDGYLDGIGGNGNVGSGYHATTNIDATAFWNVTPSLKLVVEGINLSDEATDQYTDIVEERSTSYTKSGRTFTVGLTYVF</sequence>
<keyword evidence="2" id="KW-0813">Transport</keyword>
<evidence type="ECO:0000256" key="6">
    <source>
        <dbReference type="ARBA" id="ARBA00023237"/>
    </source>
</evidence>
<evidence type="ECO:0000256" key="8">
    <source>
        <dbReference type="SAM" id="SignalP"/>
    </source>
</evidence>
<keyword evidence="8" id="KW-0732">Signal</keyword>
<feature type="signal peptide" evidence="8">
    <location>
        <begin position="1"/>
        <end position="28"/>
    </location>
</feature>
<dbReference type="PANTHER" id="PTHR40980">
    <property type="entry name" value="PLUG DOMAIN-CONTAINING PROTEIN"/>
    <property type="match status" value="1"/>
</dbReference>
<dbReference type="PANTHER" id="PTHR40980:SF3">
    <property type="entry name" value="TONB-DEPENDENT RECEPTOR-LIKE BETA-BARREL DOMAIN-CONTAINING PROTEIN"/>
    <property type="match status" value="1"/>
</dbReference>
<name>A0ABY4SHM1_9CAUL</name>
<dbReference type="Gene3D" id="2.40.170.20">
    <property type="entry name" value="TonB-dependent receptor, beta-barrel domain"/>
    <property type="match status" value="1"/>
</dbReference>
<comment type="subcellular location">
    <subcellularLocation>
        <location evidence="1 7">Cell outer membrane</location>
    </subcellularLocation>
</comment>
<keyword evidence="6" id="KW-0998">Cell outer membrane</keyword>
<dbReference type="InterPro" id="IPR010104">
    <property type="entry name" value="TonB_rcpt_bac"/>
</dbReference>
<dbReference type="EMBL" id="CP097649">
    <property type="protein sequence ID" value="URI14501.1"/>
    <property type="molecule type" value="Genomic_DNA"/>
</dbReference>
<evidence type="ECO:0000256" key="2">
    <source>
        <dbReference type="ARBA" id="ARBA00022448"/>
    </source>
</evidence>
<dbReference type="Pfam" id="PF07715">
    <property type="entry name" value="Plug"/>
    <property type="match status" value="1"/>
</dbReference>
<reference evidence="10" key="1">
    <citation type="submission" date="2022-05" db="EMBL/GenBank/DDBJ databases">
        <title>Brevundimonas albigilva TT17 genome sequence.</title>
        <authorList>
            <person name="Lee K."/>
            <person name="Son H."/>
        </authorList>
    </citation>
    <scope>NUCLEOTIDE SEQUENCE</scope>
    <source>
        <strain evidence="10">TT17</strain>
    </source>
</reference>
<dbReference type="InterPro" id="IPR037066">
    <property type="entry name" value="Plug_dom_sf"/>
</dbReference>
<dbReference type="Proteomes" id="UP001055429">
    <property type="component" value="Chromosome"/>
</dbReference>
<proteinExistence type="inferred from homology"/>
<dbReference type="Pfam" id="PF07660">
    <property type="entry name" value="STN"/>
    <property type="match status" value="1"/>
</dbReference>
<dbReference type="SMART" id="SM00965">
    <property type="entry name" value="STN"/>
    <property type="match status" value="1"/>
</dbReference>
<protein>
    <submittedName>
        <fullName evidence="10">TonB-dependent receptor</fullName>
    </submittedName>
</protein>
<evidence type="ECO:0000313" key="10">
    <source>
        <dbReference type="EMBL" id="URI14501.1"/>
    </source>
</evidence>
<dbReference type="InterPro" id="IPR012910">
    <property type="entry name" value="Plug_dom"/>
</dbReference>
<keyword evidence="7" id="KW-0798">TonB box</keyword>
<evidence type="ECO:0000256" key="7">
    <source>
        <dbReference type="RuleBase" id="RU003357"/>
    </source>
</evidence>
<evidence type="ECO:0000313" key="11">
    <source>
        <dbReference type="Proteomes" id="UP001055429"/>
    </source>
</evidence>
<accession>A0ABY4SHM1</accession>
<dbReference type="InterPro" id="IPR011662">
    <property type="entry name" value="Secretin/TonB_short_N"/>
</dbReference>
<evidence type="ECO:0000256" key="4">
    <source>
        <dbReference type="ARBA" id="ARBA00023004"/>
    </source>
</evidence>
<dbReference type="Pfam" id="PF00593">
    <property type="entry name" value="TonB_dep_Rec_b-barrel"/>
    <property type="match status" value="1"/>
</dbReference>
<dbReference type="Gene3D" id="2.170.130.10">
    <property type="entry name" value="TonB-dependent receptor, plug domain"/>
    <property type="match status" value="1"/>
</dbReference>
<dbReference type="SUPFAM" id="SSF56935">
    <property type="entry name" value="Porins"/>
    <property type="match status" value="1"/>
</dbReference>
<feature type="domain" description="Secretin/TonB short N-terminal" evidence="9">
    <location>
        <begin position="55"/>
        <end position="105"/>
    </location>
</feature>
<keyword evidence="3" id="KW-0410">Iron transport</keyword>
<comment type="similarity">
    <text evidence="7">Belongs to the TonB-dependent receptor family.</text>
</comment>
<dbReference type="CDD" id="cd01347">
    <property type="entry name" value="ligand_gated_channel"/>
    <property type="match status" value="1"/>
</dbReference>